<evidence type="ECO:0000313" key="2">
    <source>
        <dbReference type="EMBL" id="KAJ1179187.1"/>
    </source>
</evidence>
<dbReference type="GO" id="GO:0008088">
    <property type="term" value="P:axo-dendritic transport"/>
    <property type="evidence" value="ECO:0007669"/>
    <property type="project" value="TreeGrafter"/>
</dbReference>
<dbReference type="GO" id="GO:0045202">
    <property type="term" value="C:synapse"/>
    <property type="evidence" value="ECO:0007669"/>
    <property type="project" value="TreeGrafter"/>
</dbReference>
<comment type="caution">
    <text evidence="2">The sequence shown here is derived from an EMBL/GenBank/DDBJ whole genome shotgun (WGS) entry which is preliminary data.</text>
</comment>
<protein>
    <recommendedName>
        <fullName evidence="1">Spatacsin C-terminal domain-containing protein</fullName>
    </recommendedName>
</protein>
<keyword evidence="3" id="KW-1185">Reference proteome</keyword>
<evidence type="ECO:0000259" key="1">
    <source>
        <dbReference type="Pfam" id="PF14649"/>
    </source>
</evidence>
<dbReference type="GO" id="GO:0007409">
    <property type="term" value="P:axonogenesis"/>
    <property type="evidence" value="ECO:0007669"/>
    <property type="project" value="TreeGrafter"/>
</dbReference>
<dbReference type="InterPro" id="IPR028107">
    <property type="entry name" value="Spatacsin_C_dom"/>
</dbReference>
<feature type="domain" description="Spatacsin C-terminal" evidence="1">
    <location>
        <begin position="2077"/>
        <end position="2369"/>
    </location>
</feature>
<dbReference type="InterPro" id="IPR028103">
    <property type="entry name" value="Spatacsin"/>
</dbReference>
<dbReference type="EMBL" id="JANPWB010000006">
    <property type="protein sequence ID" value="KAJ1179187.1"/>
    <property type="molecule type" value="Genomic_DNA"/>
</dbReference>
<reference evidence="2" key="1">
    <citation type="journal article" date="2022" name="bioRxiv">
        <title>Sequencing and chromosome-scale assembly of the giantPleurodeles waltlgenome.</title>
        <authorList>
            <person name="Brown T."/>
            <person name="Elewa A."/>
            <person name="Iarovenko S."/>
            <person name="Subramanian E."/>
            <person name="Araus A.J."/>
            <person name="Petzold A."/>
            <person name="Susuki M."/>
            <person name="Suzuki K.-i.T."/>
            <person name="Hayashi T."/>
            <person name="Toyoda A."/>
            <person name="Oliveira C."/>
            <person name="Osipova E."/>
            <person name="Leigh N.D."/>
            <person name="Simon A."/>
            <person name="Yun M.H."/>
        </authorList>
    </citation>
    <scope>NUCLEOTIDE SEQUENCE</scope>
    <source>
        <strain evidence="2">20211129_DDA</strain>
        <tissue evidence="2">Liver</tissue>
    </source>
</reference>
<dbReference type="GO" id="GO:0007268">
    <property type="term" value="P:chemical synaptic transmission"/>
    <property type="evidence" value="ECO:0007669"/>
    <property type="project" value="TreeGrafter"/>
</dbReference>
<dbReference type="GO" id="GO:0048489">
    <property type="term" value="P:synaptic vesicle transport"/>
    <property type="evidence" value="ECO:0007669"/>
    <property type="project" value="TreeGrafter"/>
</dbReference>
<dbReference type="PANTHER" id="PTHR13650">
    <property type="entry name" value="SPATACSIN"/>
    <property type="match status" value="1"/>
</dbReference>
<sequence>MGSPSKELCVLLVPAPGLLQERDIRVPARAALIGRQDLTLCNLCSNGSLHIAILHSGSTGIQEVYIEGHFQQFIWEKPIENASAIASPKLLTLGNAWEVQVYELDLRKCAISPICSCNPDTLKQLVAADDTSPPCLQSVRIIAFENRCFSLLLNDLVLAQLGIPECGGEAVSLRCLALSLSSDVSSCIVDGQICSGLLFLLDRSGWIYVFDPVDGMLLAQVDLALCQGLKPEEKNSGPPLAALKVSRDLSMAVITDCSDNVLALNLNVYFRQYPDQLLVQRSSGTSSMTRLEGMDEEDLTCSYHNMNFMRFPFQPDRSWEAHLSSLSTTIKWLDPQDSVLKLSGQWYQSFPNQECYWTEEQVTQMGGLWRHIRSPAGKVVEAVSQWRQIHKEGTHHSLQCLSVSPFTVVLTWEESSAMCVAVWDLHSQEISRHSIARRGIPVHSDTEDQCLVLTDVGVSLLLFGLHQEEFLNRLMIHGSASTVDSLCHLNQWDRCSIPLHALEAGLKNRQLDTVDFFLKSKENIFSSTVQCVVPETLPRSTTSEIYLRSVESLRPALDLLCSAIRENDLETQSKPFSEQLLNLTLRFLNKQFQDISSQVDELDECLQSCMDVLTSYITDLRTFMKKFSRKQSSQVTFFEDSFEDMPHIEQSCLWESLSLEQVIADAILNNKIPEVQTFFRSSGSEMHKLDQLTRVGLDLTYDRLLKGNLMEASLLLKNMGLNVKEELHRICLYTADKSIRNLLVRFLEEEQYLSEREKEMIENVCQVEEHYSAVLMSEEATSVKCRGCVKDLDLSGQEAVLDSFLQRGQREKMSPQSCSVILQWAQHWDKLIQEGMVVARRSEQELRLCPPQVLWSHLTSLHAWPKVFTWIAASLQQGSLQTSEIGEWPSLSIDIVDQSSLCSRCMRHKILDLLARSRIFVPSELRDFDLLLQRLASSGGPMQEPHPVPQYSTQEGQDFHTHFILYCIQHSLPYLLYTYLDYYRLTPADCAVLRNEDVHKAHPWFEFLVQIRSVAMNPEDLERIFTAALANAQILIPSEKASLSSMLLEGHTLLALATAMYTSGGIDQIVGVQEQHEASLETVDPQLLKVALTPYPKLKAALFPQWTSHSIAPPDISLYHLIQALAPFHPSGLFGWQSTNTLAGADISNDLPHFSSLDLVNKYAVIERLDFSYYLRHGRPSFAFGNFLVQQLGRSKSPKELIQQAGFEVYALALSSFGAPSVIAACICFLELLGLNSLKLRIDMKVANVILSHKSGNVDEPQPSDLRDALAEKLLKLTESEQEAAQDILTWLEDAYWDTVRREDLGSSSGEAHLQWSLVMKFCRLHGLKPSISFLQYCAKSNNWLQFIVQSQIHRHQPEEVHSILADFGDVPLKDHLDLAFENIQFSAQAGEGEKVIMQREVKTRRTGPPSTTLNDVFQVLFCSWEDPTPWSFLLAAAVKQRVPLFSVLAACLQGAPVIHCLCVWIITWVDDKTAMEAVAHLNISAEMHNWDLQDLTIIWKTLLEKQKSKALIWAFQIFLKDCPLLSILEVYELCMEHKDYTKAKEQLLSFQQSLLKLKAAEVKENSLLPVAWLEARALFLLELMMQQCTTQYEFGNLMTLFADLDTILISNGLDVQKLSALSQILEDTSISINRSVLSDYSIERLREECASILAQLQKQGHFSLAKKVAALGDLPVDTLVIEELTQDHRFLQSTGQWHRKKARIDFWRKCHESFSSHCISSRAASSFFSSYAEAMHLPPEGGRADEGMEVISEKHLLLSMAGHWLAKEDPVPLKALEGLEREIWLCRIAQQTLITNNEWIQGRFARQISIGADLSFDQLAKEFSFSKLTMLNTVECLQPEYVPTSAEASSLGCTEVQSLNHLIGRLLDESCVHEASRVCHYFSFYHRDVSVVLHCRALAAGEITVDEMQPVLQQLLRDEKADQTMRSRKSWLQKESSLENPSSFVIVQHPDAQLVQDLEVLTEKCIHGKNYCRQVLCLYQLSKELGCTYSEISAQDSDQLLRAILSSQQPNTCEKAQAFISTQGLQPQMVAALVADEILRQLQASCDSRGQKQVCSPPSSRETFLQLAKLCQDPTLVGMELLEKLGSVPHGELDCTVELLIAAHECFTLTCHLEGIMRVLQAAQHLTECHLAPADEYTLMVRLLTGIGRYSDMTYIFDLLHRKHHFEVLMRKKLDTTGGLKTALLDYIKRCHPGDSEKHNMVALCFSMHREIGENHEGAANVQLKLIESLPWEESLANMAVLKGSLMKALTLLIDAAESYAKESCVRQSLRCARLAKLITLQLHFLSNGQKTKLINLEPEVLMDAIRALPRFYQASIVAEAYSIIPDWAEVLYKRVIIDGEFMYLDEFKQHHMLKGCVFEDISKKFQQHNTPPSAAHNLKKLLSYCEDIFLYYQLAYENKFYDVVNMLLKEPQTGCCLKDMLSC</sequence>
<proteinExistence type="predicted"/>
<dbReference type="GO" id="GO:0030425">
    <property type="term" value="C:dendrite"/>
    <property type="evidence" value="ECO:0007669"/>
    <property type="project" value="TreeGrafter"/>
</dbReference>
<evidence type="ECO:0000313" key="3">
    <source>
        <dbReference type="Proteomes" id="UP001066276"/>
    </source>
</evidence>
<dbReference type="GO" id="GO:0030424">
    <property type="term" value="C:axon"/>
    <property type="evidence" value="ECO:0007669"/>
    <property type="project" value="TreeGrafter"/>
</dbReference>
<dbReference type="Pfam" id="PF14649">
    <property type="entry name" value="Spatacsin_C"/>
    <property type="match status" value="1"/>
</dbReference>
<gene>
    <name evidence="2" type="ORF">NDU88_004423</name>
</gene>
<organism evidence="2 3">
    <name type="scientific">Pleurodeles waltl</name>
    <name type="common">Iberian ribbed newt</name>
    <dbReference type="NCBI Taxonomy" id="8319"/>
    <lineage>
        <taxon>Eukaryota</taxon>
        <taxon>Metazoa</taxon>
        <taxon>Chordata</taxon>
        <taxon>Craniata</taxon>
        <taxon>Vertebrata</taxon>
        <taxon>Euteleostomi</taxon>
        <taxon>Amphibia</taxon>
        <taxon>Batrachia</taxon>
        <taxon>Caudata</taxon>
        <taxon>Salamandroidea</taxon>
        <taxon>Salamandridae</taxon>
        <taxon>Pleurodelinae</taxon>
        <taxon>Pleurodeles</taxon>
    </lineage>
</organism>
<accession>A0AAV7TRA3</accession>
<dbReference type="PANTHER" id="PTHR13650:SF0">
    <property type="entry name" value="SPATACSIN"/>
    <property type="match status" value="1"/>
</dbReference>
<dbReference type="Proteomes" id="UP001066276">
    <property type="component" value="Chromosome 3_2"/>
</dbReference>
<dbReference type="GO" id="GO:0005737">
    <property type="term" value="C:cytoplasm"/>
    <property type="evidence" value="ECO:0007669"/>
    <property type="project" value="TreeGrafter"/>
</dbReference>
<name>A0AAV7TRA3_PLEWA</name>